<evidence type="ECO:0000256" key="2">
    <source>
        <dbReference type="SAM" id="MobiDB-lite"/>
    </source>
</evidence>
<feature type="region of interest" description="Disordered" evidence="2">
    <location>
        <begin position="378"/>
        <end position="398"/>
    </location>
</feature>
<feature type="compositionally biased region" description="Basic and acidic residues" evidence="2">
    <location>
        <begin position="781"/>
        <end position="790"/>
    </location>
</feature>
<dbReference type="PROSITE" id="PS51782">
    <property type="entry name" value="LYSM"/>
    <property type="match status" value="1"/>
</dbReference>
<keyword evidence="6" id="KW-1185">Reference proteome</keyword>
<evidence type="ECO:0000313" key="6">
    <source>
        <dbReference type="Proteomes" id="UP000237839"/>
    </source>
</evidence>
<dbReference type="Pfam" id="PF25800">
    <property type="entry name" value="FimV_N"/>
    <property type="match status" value="1"/>
</dbReference>
<feature type="coiled-coil region" evidence="1">
    <location>
        <begin position="328"/>
        <end position="369"/>
    </location>
</feature>
<dbReference type="InterPro" id="IPR020012">
    <property type="entry name" value="LysM_FimV"/>
</dbReference>
<dbReference type="Gene3D" id="1.20.58.2200">
    <property type="match status" value="1"/>
</dbReference>
<evidence type="ECO:0000256" key="1">
    <source>
        <dbReference type="SAM" id="Coils"/>
    </source>
</evidence>
<dbReference type="InterPro" id="IPR036779">
    <property type="entry name" value="LysM_dom_sf"/>
</dbReference>
<gene>
    <name evidence="5" type="ORF">S2091_2241</name>
</gene>
<dbReference type="InterPro" id="IPR057840">
    <property type="entry name" value="FimV_N"/>
</dbReference>
<feature type="compositionally biased region" description="Low complexity" evidence="2">
    <location>
        <begin position="136"/>
        <end position="165"/>
    </location>
</feature>
<feature type="region of interest" description="Disordered" evidence="2">
    <location>
        <begin position="781"/>
        <end position="807"/>
    </location>
</feature>
<dbReference type="Gene3D" id="3.10.350.10">
    <property type="entry name" value="LysM domain"/>
    <property type="match status" value="1"/>
</dbReference>
<feature type="domain" description="LysM" evidence="4">
    <location>
        <begin position="187"/>
        <end position="242"/>
    </location>
</feature>
<dbReference type="NCBIfam" id="TIGR03505">
    <property type="entry name" value="FimV_core"/>
    <property type="match status" value="1"/>
</dbReference>
<protein>
    <submittedName>
        <fullName evidence="5">FimV N-terminal domain</fullName>
    </submittedName>
</protein>
<feature type="signal peptide" evidence="3">
    <location>
        <begin position="1"/>
        <end position="22"/>
    </location>
</feature>
<feature type="compositionally biased region" description="Low complexity" evidence="2">
    <location>
        <begin position="384"/>
        <end position="398"/>
    </location>
</feature>
<dbReference type="InterPro" id="IPR020011">
    <property type="entry name" value="FimV_C"/>
</dbReference>
<accession>A0A2S9GZJ4</accession>
<dbReference type="EMBL" id="PUGF01000009">
    <property type="protein sequence ID" value="PRC93155.1"/>
    <property type="molecule type" value="Genomic_DNA"/>
</dbReference>
<keyword evidence="3" id="KW-0732">Signal</keyword>
<evidence type="ECO:0000259" key="4">
    <source>
        <dbReference type="PROSITE" id="PS51782"/>
    </source>
</evidence>
<evidence type="ECO:0000313" key="5">
    <source>
        <dbReference type="EMBL" id="PRC93155.1"/>
    </source>
</evidence>
<name>A0A2S9GZJ4_9BURK</name>
<dbReference type="InterPro" id="IPR038440">
    <property type="entry name" value="FimV_C_sf"/>
</dbReference>
<comment type="caution">
    <text evidence="5">The sequence shown here is derived from an EMBL/GenBank/DDBJ whole genome shotgun (WGS) entry which is preliminary data.</text>
</comment>
<feature type="chain" id="PRO_5015733521" evidence="3">
    <location>
        <begin position="23"/>
        <end position="910"/>
    </location>
</feature>
<sequence>MGVKTFSLALASSCLIYSGADAAGLGKLTVLSALGQPLRAEIELTSVTQDDAGNLVPKLASAEAFKQANIDFNSNLLSLRFAVEERGSRHFVLVTSTQSVNEPFVEILLELNSSSGKLIREYTMLIDPLEMQANNSATSVSSGSASRSSLTSTPITPSSTTTTAKSAEHASNVVVNKNAGPAGDKGASYQIKAGDTLGKIADKFKPQGVSLDQMLVALHRNNSSAFINDNMNLLRSGRILSIPDTAEVERTSQSEAKKIILAQSVDFNTYRNKVANQVAQAQPEKAVETKKTDSGKITAKVTEAPTPINESKDKLKLSKAQMQDQADKKALEEDKIAKQKALDVANARVKELEQNTAKLQSILDLKNKTAPVAAPVKNVEPDHSASTPALAPAPTTASAPASLPAIEASVPASMPAHKPVRPRVQAAPVPEPTPGFFDGWLKYLPYGAGVLALLGVAGIYSSKRKKKPEHFDDESILTGSSMKANSLFGSTGGQSVDTNNSVFNSNFAPSASQLDANEVDPVAEADVYIAYGRDEQAEEILKEALRTQPDRQAVRVKLLEIYAHRKDTRTFETVASELYGMTGGAGADWAQAASLGIIIDPQNPLYAGGLAAEHSSVLGASTLPIESLDPEALLGNSLSQQMLDSISAKHDSSHSLMLGDINDRTHRTDELDDGLDFDLGLTTAAVPENEFKSSFSSTPVKEDAPTIAMPAHEAKESFDMADFAVALPPETPAEEIIPMIPTKTAPAAHVQPDAEEIGMDFAALDFDFDIPKSKPEEVVQVETHTHHDDDMSMLEMPTSHQPEQAAPSFDFDLSDIDLELPKVATEAHHAEPSFAQASPVESKHDAAPQAPVEIVSEAEYSAEMATKLDLAVAYQEIGDKDGARELLDEVLKGGNPEQIARAKAMMHEMA</sequence>
<dbReference type="NCBIfam" id="TIGR03504">
    <property type="entry name" value="FimV_Cterm"/>
    <property type="match status" value="1"/>
</dbReference>
<evidence type="ECO:0000256" key="3">
    <source>
        <dbReference type="SAM" id="SignalP"/>
    </source>
</evidence>
<reference evidence="5 6" key="1">
    <citation type="submission" date="2018-02" db="EMBL/GenBank/DDBJ databases">
        <title>Solimicrobium silvestre gen. nov., sp. nov., isolated from alpine forest soil.</title>
        <authorList>
            <person name="Margesin R."/>
            <person name="Albuquerque L."/>
            <person name="Zhang D.-C."/>
            <person name="Froufe H.J.C."/>
            <person name="Severino R."/>
            <person name="Roxo I."/>
            <person name="Egas C."/>
            <person name="Da Costa M.S."/>
        </authorList>
    </citation>
    <scope>NUCLEOTIDE SEQUENCE [LARGE SCALE GENOMIC DNA]</scope>
    <source>
        <strain evidence="5 6">S20-91</strain>
    </source>
</reference>
<dbReference type="AlphaFoldDB" id="A0A2S9GZJ4"/>
<feature type="region of interest" description="Disordered" evidence="2">
    <location>
        <begin position="136"/>
        <end position="169"/>
    </location>
</feature>
<keyword evidence="1" id="KW-0175">Coiled coil</keyword>
<organism evidence="5 6">
    <name type="scientific">Solimicrobium silvestre</name>
    <dbReference type="NCBI Taxonomy" id="2099400"/>
    <lineage>
        <taxon>Bacteria</taxon>
        <taxon>Pseudomonadati</taxon>
        <taxon>Pseudomonadota</taxon>
        <taxon>Betaproteobacteria</taxon>
        <taxon>Burkholderiales</taxon>
        <taxon>Oxalobacteraceae</taxon>
        <taxon>Solimicrobium</taxon>
    </lineage>
</organism>
<dbReference type="CDD" id="cd00118">
    <property type="entry name" value="LysM"/>
    <property type="match status" value="1"/>
</dbReference>
<proteinExistence type="predicted"/>
<dbReference type="InterPro" id="IPR018392">
    <property type="entry name" value="LysM"/>
</dbReference>
<dbReference type="RefSeq" id="WP_243405397.1">
    <property type="nucleotide sequence ID" value="NZ_PUGF01000009.1"/>
</dbReference>
<dbReference type="Proteomes" id="UP000237839">
    <property type="component" value="Unassembled WGS sequence"/>
</dbReference>